<dbReference type="InterPro" id="IPR050423">
    <property type="entry name" value="UPF0337_stress_rsp"/>
</dbReference>
<dbReference type="RefSeq" id="WP_212758133.1">
    <property type="nucleotide sequence ID" value="NZ_CP053073.1"/>
</dbReference>
<keyword evidence="2" id="KW-1185">Reference proteome</keyword>
<dbReference type="PANTHER" id="PTHR34977:SF1">
    <property type="entry name" value="UPF0337 PROTEIN YJBJ"/>
    <property type="match status" value="1"/>
</dbReference>
<dbReference type="Proteomes" id="UP000503096">
    <property type="component" value="Chromosome"/>
</dbReference>
<proteinExistence type="predicted"/>
<organism evidence="1 2">
    <name type="scientific">Usitatibacter palustris</name>
    <dbReference type="NCBI Taxonomy" id="2732487"/>
    <lineage>
        <taxon>Bacteria</taxon>
        <taxon>Pseudomonadati</taxon>
        <taxon>Pseudomonadota</taxon>
        <taxon>Betaproteobacteria</taxon>
        <taxon>Nitrosomonadales</taxon>
        <taxon>Usitatibacteraceae</taxon>
        <taxon>Usitatibacter</taxon>
    </lineage>
</organism>
<dbReference type="AlphaFoldDB" id="A0A6M4HFA4"/>
<dbReference type="EMBL" id="CP053073">
    <property type="protein sequence ID" value="QJR16727.1"/>
    <property type="molecule type" value="Genomic_DNA"/>
</dbReference>
<evidence type="ECO:0008006" key="3">
    <source>
        <dbReference type="Google" id="ProtNLM"/>
    </source>
</evidence>
<dbReference type="KEGG" id="upl:DSM104440_03563"/>
<reference evidence="1 2" key="1">
    <citation type="submission" date="2020-04" db="EMBL/GenBank/DDBJ databases">
        <title>Usitatibacter rugosus gen. nov., sp. nov. and Usitatibacter palustris sp. nov., novel members of Usitatibacteraceae fam. nov. within the order Nitrosomonadales isolated from soil.</title>
        <authorList>
            <person name="Huber K.J."/>
            <person name="Neumann-Schaal M."/>
            <person name="Geppert A."/>
            <person name="Luckner M."/>
            <person name="Wanner G."/>
            <person name="Overmann J."/>
        </authorList>
    </citation>
    <scope>NUCLEOTIDE SEQUENCE [LARGE SCALE GENOMIC DNA]</scope>
    <source>
        <strain evidence="1 2">Swamp67</strain>
    </source>
</reference>
<name>A0A6M4HFA4_9PROT</name>
<dbReference type="PANTHER" id="PTHR34977">
    <property type="entry name" value="UPF0337 PROTEIN YJBJ"/>
    <property type="match status" value="1"/>
</dbReference>
<dbReference type="SUPFAM" id="SSF69047">
    <property type="entry name" value="Hypothetical protein YjbJ"/>
    <property type="match status" value="1"/>
</dbReference>
<dbReference type="InParanoid" id="A0A6M4HFA4"/>
<protein>
    <recommendedName>
        <fullName evidence="3">CsbD-like</fullName>
    </recommendedName>
</protein>
<evidence type="ECO:0000313" key="1">
    <source>
        <dbReference type="EMBL" id="QJR16727.1"/>
    </source>
</evidence>
<accession>A0A6M4HFA4</accession>
<dbReference type="InterPro" id="IPR036629">
    <property type="entry name" value="YjbJ_sf"/>
</dbReference>
<dbReference type="Gene3D" id="1.10.1470.10">
    <property type="entry name" value="YjbJ"/>
    <property type="match status" value="1"/>
</dbReference>
<sequence length="74" mass="8511">MTHMNWKQIALNWADFRAGIKEQWSKINDGHLDAIAGSREKLIGSIRKAYGTSQEQVEKQVTSWTKRVTQQDPP</sequence>
<evidence type="ECO:0000313" key="2">
    <source>
        <dbReference type="Proteomes" id="UP000503096"/>
    </source>
</evidence>
<gene>
    <name evidence="1" type="ORF">DSM104440_03563</name>
</gene>